<name>A0A8B7BLW7_PHODC</name>
<reference evidence="7" key="1">
    <citation type="journal article" date="2019" name="Nat. Commun.">
        <title>Genome-wide association mapping of date palm fruit traits.</title>
        <authorList>
            <person name="Hazzouri K.M."/>
            <person name="Gros-Balthazard M."/>
            <person name="Flowers J.M."/>
            <person name="Copetti D."/>
            <person name="Lemansour A."/>
            <person name="Lebrun M."/>
            <person name="Masmoudi K."/>
            <person name="Ferrand S."/>
            <person name="Dhar M.I."/>
            <person name="Fresquez Z.A."/>
            <person name="Rosas U."/>
            <person name="Zhang J."/>
            <person name="Talag J."/>
            <person name="Lee S."/>
            <person name="Kudrna D."/>
            <person name="Powell R.F."/>
            <person name="Leitch I.J."/>
            <person name="Krueger R.R."/>
            <person name="Wing R.A."/>
            <person name="Amiri K.M.A."/>
            <person name="Purugganan M.D."/>
        </authorList>
    </citation>
    <scope>NUCLEOTIDE SEQUENCE [LARGE SCALE GENOMIC DNA]</scope>
    <source>
        <strain evidence="7">cv. Khalas</strain>
    </source>
</reference>
<dbReference type="AlphaFoldDB" id="A0A8B7BLW7"/>
<feature type="compositionally biased region" description="Basic residues" evidence="5">
    <location>
        <begin position="1253"/>
        <end position="1264"/>
    </location>
</feature>
<dbReference type="InterPro" id="IPR007854">
    <property type="entry name" value="Fip1_dom"/>
</dbReference>
<sequence>MGEPRMDDDMDDFGDLYGDLEDRVNAGIFRVQENQYSSSAERNMSSPKPGEFDSISEELSEEHSSDDRIGEANERAVSSNGGNESLAFGAQESGNSSDSEDDLHIVLNEDDRLKSAPSQRENLGSGGAAVGEGEGEKEDEDLVILYGPDGLQKTHKWGDQLLSPTDGMVQGSTERGGAEKGSYYSWYVGSDQGRISYNGKNSISARGVWDQLMMPSSGGTASCSLSIPASAQNGYGFTLPRNRTIFDISIEAFEQKPWRRPGADITDYFNFGLDEDSWKTYFQQLDQCRQQATMFTQFPFYKLSRQNQVLESDLGSPKAMLTKAAQWEQRKKSFLHMENVERRLMGLQMPKGRAIQVESGVGERIPSADIRRPRHRDSDVVIQIAMGGSMENVSVPCEGELKHAEQGHGDCSMLEYENEPNEGMWSLDYDGQGCWETTDPLVRFYPEVAETNLKGAADEVKEKLDYSKDESEDSLRVDDSLMEVEIASGVQVMHSLSSGDLDSHSGAFKDDGCLKKIHAAIRKTSLDSGTAMQESVRSDCYLSNDSGINATKTEIEDIKRNTCDCCLSPEGHNGCSRSGHNVISELNIPADNEQASSQFPRKPQNDVDPFEVSYGIGESKCDHSTDIRGHLSSNKETKMSVSYKSRKYAEKHDSEKSSSKSYHKKGDHYNHPRINWDKRDCFEQSAAGGDSAIKHREHYSREWHHDDRRERVVRHEHSDESISECGSIFLGKDSSLRHKKDRENEHLIRTDAVNYEKRCREKHVQEMHRRHIARCDREEGIFDHRFRRAAPCSGREERALERRDNYDRSSCFDLYGSNKYNEYDAKRLRHLDGRLLDSQTYEHHFEDERGWHDASPLRNHLCRSCRSHEKFVDHRKHFALREIESRYEKYECCFVPSSKDCHHSSYENNDNKFHDDEHITEERGTYVDGIVREKRYGRLAKPKPDTDDKVSFKHGDPNLSSREESFLCERSSRNEKSLVKHHLVGGRKFSDDCRLSNARKELVNERTQRSSASEAREHGKFVLHNFDKGRHELATLGRSEAVNMHLNGLKRKFHKRGNEFTVASEVHRVVTETIDEKQKDSRHIEEVRLLEVPLHVPKSEGTHNRPASLKERVKELKEHSDDHFLKNCEDKHLISQSNDVDDIEEGQLIEESDDQHVGLTTEYWNPEKKVAFPAVEARRSAHLEEKSTQAKESTPDNKIYGFFDSNRILETLAKMEKRRERFKGPLALKQGPEKTLKPQLELATVTDELKQQRPARKRRWGGMQ</sequence>
<feature type="compositionally biased region" description="Basic and acidic residues" evidence="5">
    <location>
        <begin position="621"/>
        <end position="638"/>
    </location>
</feature>
<dbReference type="PANTHER" id="PTHR36884">
    <property type="entry name" value="FIP1[III]-LIKE PROTEIN"/>
    <property type="match status" value="1"/>
</dbReference>
<dbReference type="GO" id="GO:0006397">
    <property type="term" value="P:mRNA processing"/>
    <property type="evidence" value="ECO:0007669"/>
    <property type="project" value="UniProtKB-KW"/>
</dbReference>
<feature type="compositionally biased region" description="Basic and acidic residues" evidence="5">
    <location>
        <begin position="61"/>
        <end position="74"/>
    </location>
</feature>
<comment type="similarity">
    <text evidence="2">Belongs to the FIP1 family.</text>
</comment>
<feature type="domain" description="Pre-mRNA polyadenylation factor Fip1" evidence="6">
    <location>
        <begin position="247"/>
        <end position="289"/>
    </location>
</feature>
<evidence type="ECO:0000259" key="6">
    <source>
        <dbReference type="Pfam" id="PF05182"/>
    </source>
</evidence>
<evidence type="ECO:0000256" key="2">
    <source>
        <dbReference type="ARBA" id="ARBA00007459"/>
    </source>
</evidence>
<evidence type="ECO:0000313" key="8">
    <source>
        <dbReference type="RefSeq" id="XP_008781139.2"/>
    </source>
</evidence>
<dbReference type="RefSeq" id="XP_008781139.2">
    <property type="nucleotide sequence ID" value="XM_008782917.4"/>
</dbReference>
<evidence type="ECO:0000313" key="7">
    <source>
        <dbReference type="Proteomes" id="UP000228380"/>
    </source>
</evidence>
<evidence type="ECO:0000256" key="1">
    <source>
        <dbReference type="ARBA" id="ARBA00004123"/>
    </source>
</evidence>
<feature type="region of interest" description="Disordered" evidence="5">
    <location>
        <begin position="621"/>
        <end position="674"/>
    </location>
</feature>
<keyword evidence="7" id="KW-1185">Reference proteome</keyword>
<dbReference type="Pfam" id="PF05182">
    <property type="entry name" value="Fip1"/>
    <property type="match status" value="1"/>
</dbReference>
<feature type="compositionally biased region" description="Basic and acidic residues" evidence="5">
    <location>
        <begin position="647"/>
        <end position="658"/>
    </location>
</feature>
<evidence type="ECO:0000256" key="4">
    <source>
        <dbReference type="ARBA" id="ARBA00023242"/>
    </source>
</evidence>
<protein>
    <submittedName>
        <fullName evidence="8">FIP1[III]-like protein</fullName>
    </submittedName>
</protein>
<evidence type="ECO:0000256" key="5">
    <source>
        <dbReference type="SAM" id="MobiDB-lite"/>
    </source>
</evidence>
<dbReference type="PANTHER" id="PTHR36884:SF4">
    <property type="entry name" value="FIP1[III]-LIKE PROTEIN"/>
    <property type="match status" value="1"/>
</dbReference>
<evidence type="ECO:0000256" key="3">
    <source>
        <dbReference type="ARBA" id="ARBA00022664"/>
    </source>
</evidence>
<keyword evidence="4" id="KW-0539">Nucleus</keyword>
<keyword evidence="3" id="KW-0507">mRNA processing</keyword>
<feature type="region of interest" description="Disordered" evidence="5">
    <location>
        <begin position="31"/>
        <end position="137"/>
    </location>
</feature>
<organism evidence="7 8">
    <name type="scientific">Phoenix dactylifera</name>
    <name type="common">Date palm</name>
    <dbReference type="NCBI Taxonomy" id="42345"/>
    <lineage>
        <taxon>Eukaryota</taxon>
        <taxon>Viridiplantae</taxon>
        <taxon>Streptophyta</taxon>
        <taxon>Embryophyta</taxon>
        <taxon>Tracheophyta</taxon>
        <taxon>Spermatophyta</taxon>
        <taxon>Magnoliopsida</taxon>
        <taxon>Liliopsida</taxon>
        <taxon>Arecaceae</taxon>
        <taxon>Coryphoideae</taxon>
        <taxon>Phoeniceae</taxon>
        <taxon>Phoenix</taxon>
    </lineage>
</organism>
<reference evidence="8" key="2">
    <citation type="submission" date="2025-08" db="UniProtKB">
        <authorList>
            <consortium name="RefSeq"/>
        </authorList>
    </citation>
    <scope>IDENTIFICATION</scope>
    <source>
        <tissue evidence="8">Young leaves</tissue>
    </source>
</reference>
<gene>
    <name evidence="8" type="primary">LOC103700993</name>
</gene>
<accession>A0A8B7BLW7</accession>
<feature type="region of interest" description="Disordered" evidence="5">
    <location>
        <begin position="1223"/>
        <end position="1264"/>
    </location>
</feature>
<dbReference type="OrthoDB" id="1917198at2759"/>
<proteinExistence type="inferred from homology"/>
<dbReference type="KEGG" id="pda:103700993"/>
<dbReference type="GeneID" id="103700993"/>
<dbReference type="Proteomes" id="UP000228380">
    <property type="component" value="Chromosome 3"/>
</dbReference>
<dbReference type="InterPro" id="IPR044976">
    <property type="entry name" value="FIPS5/FIPS3-like"/>
</dbReference>
<feature type="compositionally biased region" description="Polar residues" evidence="5">
    <location>
        <begin position="32"/>
        <end position="46"/>
    </location>
</feature>
<dbReference type="GO" id="GO:0005634">
    <property type="term" value="C:nucleus"/>
    <property type="evidence" value="ECO:0007669"/>
    <property type="project" value="UniProtKB-SubCell"/>
</dbReference>
<feature type="compositionally biased region" description="Basic and acidic residues" evidence="5">
    <location>
        <begin position="102"/>
        <end position="114"/>
    </location>
</feature>
<comment type="subcellular location">
    <subcellularLocation>
        <location evidence="1">Nucleus</location>
    </subcellularLocation>
</comment>